<dbReference type="GeneID" id="70582416"/>
<gene>
    <name evidence="2" type="ORF">SAMN02745782_02412</name>
</gene>
<dbReference type="RefSeq" id="WP_078926767.1">
    <property type="nucleotide sequence ID" value="NZ_FUXB01000012.1"/>
</dbReference>
<keyword evidence="3" id="KW-1185">Reference proteome</keyword>
<dbReference type="Proteomes" id="UP000190834">
    <property type="component" value="Unassembled WGS sequence"/>
</dbReference>
<name>A0A1T4R3W3_VIBCI</name>
<dbReference type="Pfam" id="PF12146">
    <property type="entry name" value="Hydrolase_4"/>
    <property type="match status" value="1"/>
</dbReference>
<dbReference type="PANTHER" id="PTHR11614">
    <property type="entry name" value="PHOSPHOLIPASE-RELATED"/>
    <property type="match status" value="1"/>
</dbReference>
<protein>
    <submittedName>
        <fullName evidence="2">Lysophospholipase</fullName>
    </submittedName>
</protein>
<dbReference type="EMBL" id="FUXB01000012">
    <property type="protein sequence ID" value="SKA10328.1"/>
    <property type="molecule type" value="Genomic_DNA"/>
</dbReference>
<accession>A0A1T4R3W3</accession>
<dbReference type="Gene3D" id="3.40.50.1820">
    <property type="entry name" value="alpha/beta hydrolase"/>
    <property type="match status" value="1"/>
</dbReference>
<feature type="domain" description="Serine aminopeptidase S33" evidence="1">
    <location>
        <begin position="49"/>
        <end position="306"/>
    </location>
</feature>
<evidence type="ECO:0000259" key="1">
    <source>
        <dbReference type="Pfam" id="PF12146"/>
    </source>
</evidence>
<evidence type="ECO:0000313" key="3">
    <source>
        <dbReference type="Proteomes" id="UP000190834"/>
    </source>
</evidence>
<sequence length="326" mass="37892">MPQTYSQETHFPQQISQTITPWWQQNSHQAYYHTSDNTQLYWCSMTAPQHTKAIVVVNGRLESVWKYQELFYDLFQQGYDIYSFDHRGQGLSDRLLNDKEIGHVHTFDDYVRDLAELVPHFPLQRYAQRYLLAHSMGGTIATRYLETHAEHPFDAVALSAPMLGIHLPWPLSTMVEPISCLLTLLYRTPHYAPGYGPYYAKPFAINPLTHSEIRYQWFRELYEQKPTLKLGGPSTRWVWQGLKAARRCLKHTHQLTIPTLLMQAGCDTIVSNASQTRFMAQLAKTNPNSRIQLIHGAKHELLFESDRYRNQALDALFTHFNSPILK</sequence>
<dbReference type="InterPro" id="IPR051044">
    <property type="entry name" value="MAG_DAG_Lipase"/>
</dbReference>
<evidence type="ECO:0000313" key="2">
    <source>
        <dbReference type="EMBL" id="SKA10328.1"/>
    </source>
</evidence>
<reference evidence="3" key="1">
    <citation type="submission" date="2017-02" db="EMBL/GenBank/DDBJ databases">
        <authorList>
            <person name="Varghese N."/>
            <person name="Submissions S."/>
        </authorList>
    </citation>
    <scope>NUCLEOTIDE SEQUENCE [LARGE SCALE GENOMIC DNA]</scope>
    <source>
        <strain evidence="3">DSM 19608</strain>
    </source>
</reference>
<dbReference type="SUPFAM" id="SSF53474">
    <property type="entry name" value="alpha/beta-Hydrolases"/>
    <property type="match status" value="1"/>
</dbReference>
<dbReference type="STRING" id="1123491.SAMN02745782_02412"/>
<dbReference type="AlphaFoldDB" id="A0A1T4R3W3"/>
<dbReference type="InterPro" id="IPR022742">
    <property type="entry name" value="Hydrolase_4"/>
</dbReference>
<organism evidence="2 3">
    <name type="scientific">Vibrio cincinnatiensis DSM 19608</name>
    <dbReference type="NCBI Taxonomy" id="1123491"/>
    <lineage>
        <taxon>Bacteria</taxon>
        <taxon>Pseudomonadati</taxon>
        <taxon>Pseudomonadota</taxon>
        <taxon>Gammaproteobacteria</taxon>
        <taxon>Vibrionales</taxon>
        <taxon>Vibrionaceae</taxon>
        <taxon>Vibrio</taxon>
    </lineage>
</organism>
<dbReference type="OrthoDB" id="9788260at2"/>
<proteinExistence type="predicted"/>
<dbReference type="InterPro" id="IPR029058">
    <property type="entry name" value="AB_hydrolase_fold"/>
</dbReference>